<feature type="transmembrane region" description="Helical" evidence="8">
    <location>
        <begin position="306"/>
        <end position="324"/>
    </location>
</feature>
<gene>
    <name evidence="10" type="ORF">COU95_03040</name>
</gene>
<dbReference type="GO" id="GO:0005886">
    <property type="term" value="C:plasma membrane"/>
    <property type="evidence" value="ECO:0007669"/>
    <property type="project" value="UniProtKB-SubCell"/>
</dbReference>
<feature type="transmembrane region" description="Helical" evidence="8">
    <location>
        <begin position="356"/>
        <end position="378"/>
    </location>
</feature>
<evidence type="ECO:0000313" key="11">
    <source>
        <dbReference type="Proteomes" id="UP000231474"/>
    </source>
</evidence>
<dbReference type="InterPro" id="IPR050297">
    <property type="entry name" value="LipidA_mod_glycosyltrf_83"/>
</dbReference>
<dbReference type="PANTHER" id="PTHR33908:SF3">
    <property type="entry name" value="UNDECAPRENYL PHOSPHATE-ALPHA-4-AMINO-4-DEOXY-L-ARABINOSE ARABINOSYL TRANSFERASE"/>
    <property type="match status" value="1"/>
</dbReference>
<feature type="transmembrane region" description="Helical" evidence="8">
    <location>
        <begin position="139"/>
        <end position="156"/>
    </location>
</feature>
<evidence type="ECO:0000256" key="1">
    <source>
        <dbReference type="ARBA" id="ARBA00004651"/>
    </source>
</evidence>
<name>A0A2M8L375_9BACT</name>
<proteinExistence type="predicted"/>
<evidence type="ECO:0000259" key="9">
    <source>
        <dbReference type="Pfam" id="PF13231"/>
    </source>
</evidence>
<feature type="transmembrane region" description="Helical" evidence="8">
    <location>
        <begin position="91"/>
        <end position="108"/>
    </location>
</feature>
<dbReference type="InterPro" id="IPR038731">
    <property type="entry name" value="RgtA/B/C-like"/>
</dbReference>
<evidence type="ECO:0000256" key="3">
    <source>
        <dbReference type="ARBA" id="ARBA00022676"/>
    </source>
</evidence>
<keyword evidence="4" id="KW-0808">Transferase</keyword>
<organism evidence="10 11">
    <name type="scientific">Candidatus Shapirobacteria bacterium CG10_big_fil_rev_8_21_14_0_10_40_9</name>
    <dbReference type="NCBI Taxonomy" id="1974888"/>
    <lineage>
        <taxon>Bacteria</taxon>
        <taxon>Candidatus Shapironibacteriota</taxon>
    </lineage>
</organism>
<comment type="subcellular location">
    <subcellularLocation>
        <location evidence="1">Cell membrane</location>
        <topology evidence="1">Multi-pass membrane protein</topology>
    </subcellularLocation>
</comment>
<evidence type="ECO:0000313" key="10">
    <source>
        <dbReference type="EMBL" id="PJE67327.1"/>
    </source>
</evidence>
<evidence type="ECO:0000256" key="6">
    <source>
        <dbReference type="ARBA" id="ARBA00022989"/>
    </source>
</evidence>
<comment type="caution">
    <text evidence="10">The sequence shown here is derived from an EMBL/GenBank/DDBJ whole genome shotgun (WGS) entry which is preliminary data.</text>
</comment>
<dbReference type="GO" id="GO:0016763">
    <property type="term" value="F:pentosyltransferase activity"/>
    <property type="evidence" value="ECO:0007669"/>
    <property type="project" value="TreeGrafter"/>
</dbReference>
<keyword evidence="2" id="KW-1003">Cell membrane</keyword>
<feature type="transmembrane region" description="Helical" evidence="8">
    <location>
        <begin position="66"/>
        <end position="84"/>
    </location>
</feature>
<evidence type="ECO:0000256" key="7">
    <source>
        <dbReference type="ARBA" id="ARBA00023136"/>
    </source>
</evidence>
<dbReference type="Proteomes" id="UP000231474">
    <property type="component" value="Unassembled WGS sequence"/>
</dbReference>
<evidence type="ECO:0000256" key="8">
    <source>
        <dbReference type="SAM" id="Phobius"/>
    </source>
</evidence>
<dbReference type="EMBL" id="PFEK01000060">
    <property type="protein sequence ID" value="PJE67327.1"/>
    <property type="molecule type" value="Genomic_DNA"/>
</dbReference>
<feature type="transmembrane region" description="Helical" evidence="8">
    <location>
        <begin position="331"/>
        <end position="350"/>
    </location>
</feature>
<keyword evidence="3" id="KW-0328">Glycosyltransferase</keyword>
<dbReference type="GO" id="GO:0009103">
    <property type="term" value="P:lipopolysaccharide biosynthetic process"/>
    <property type="evidence" value="ECO:0007669"/>
    <property type="project" value="UniProtKB-ARBA"/>
</dbReference>
<dbReference type="AlphaFoldDB" id="A0A2M8L375"/>
<evidence type="ECO:0000256" key="5">
    <source>
        <dbReference type="ARBA" id="ARBA00022692"/>
    </source>
</evidence>
<dbReference type="GO" id="GO:0010041">
    <property type="term" value="P:response to iron(III) ion"/>
    <property type="evidence" value="ECO:0007669"/>
    <property type="project" value="TreeGrafter"/>
</dbReference>
<feature type="domain" description="Glycosyltransferase RgtA/B/C/D-like" evidence="9">
    <location>
        <begin position="69"/>
        <end position="220"/>
    </location>
</feature>
<keyword evidence="6 8" id="KW-1133">Transmembrane helix</keyword>
<feature type="transmembrane region" description="Helical" evidence="8">
    <location>
        <begin position="206"/>
        <end position="226"/>
    </location>
</feature>
<evidence type="ECO:0000256" key="4">
    <source>
        <dbReference type="ARBA" id="ARBA00022679"/>
    </source>
</evidence>
<accession>A0A2M8L375</accession>
<reference evidence="11" key="1">
    <citation type="submission" date="2017-09" db="EMBL/GenBank/DDBJ databases">
        <title>Depth-based differentiation of microbial function through sediment-hosted aquifers and enrichment of novel symbionts in the deep terrestrial subsurface.</title>
        <authorList>
            <person name="Probst A.J."/>
            <person name="Ladd B."/>
            <person name="Jarett J.K."/>
            <person name="Geller-Mcgrath D.E."/>
            <person name="Sieber C.M.K."/>
            <person name="Emerson J.B."/>
            <person name="Anantharaman K."/>
            <person name="Thomas B.C."/>
            <person name="Malmstrom R."/>
            <person name="Stieglmeier M."/>
            <person name="Klingl A."/>
            <person name="Woyke T."/>
            <person name="Ryan C.M."/>
            <person name="Banfield J.F."/>
        </authorList>
    </citation>
    <scope>NUCLEOTIDE SEQUENCE [LARGE SCALE GENOMIC DNA]</scope>
</reference>
<sequence length="538" mass="62639">MKWWQKLSLGLIFILAFAVRIWNVWGQPTFISDEASIGYNAYSILKTGKDEWGKFLPLTFKSFGEYKLPVYIYTVVPSIAIFGLNEFSVRFPSVLFGSLTVLVTFFLVKELFASDNVGLISALLLAISPWHIQASRMALEANLGLFITILAALLLFKAKKNSKFYWPSFFFFVLSFYTYNSCRIFAPVFLLIYFLIQRKDIRIKNIIKPMILGLVLILPIICSGFVGSRQRLYKVGIFSDPGIVNQINQGRGECFKNYPKAFCVLRYNRPLTYAQVFIKNYLSHFSFGFLFLRGSGFSQYNVPNQGVLYFWELPFLIWGLIYWLKSKKEFLILLSWLLIAPLANSLTGTAHPVRAILMLPVFQILSATGIFSSFVFFLERKYFKFLYLVLLSLIILVSFAGFVIKYFIYYPIPAEWNWQMGYLELYQKLEVQEAKYEKIYISKFYGEPHIFYLFYRKFDPSKYQSGEEVERYDREDQWSNVDRIGKYFFVQEPGKISLKPGEILAEPLQEFSFAGGISESLEYRDGRIAFLLLTNEKK</sequence>
<protein>
    <recommendedName>
        <fullName evidence="9">Glycosyltransferase RgtA/B/C/D-like domain-containing protein</fullName>
    </recommendedName>
</protein>
<dbReference type="Pfam" id="PF13231">
    <property type="entry name" value="PMT_2"/>
    <property type="match status" value="1"/>
</dbReference>
<feature type="transmembrane region" description="Helical" evidence="8">
    <location>
        <begin position="168"/>
        <end position="194"/>
    </location>
</feature>
<keyword evidence="7 8" id="KW-0472">Membrane</keyword>
<evidence type="ECO:0000256" key="2">
    <source>
        <dbReference type="ARBA" id="ARBA00022475"/>
    </source>
</evidence>
<keyword evidence="5 8" id="KW-0812">Transmembrane</keyword>
<feature type="transmembrane region" description="Helical" evidence="8">
    <location>
        <begin position="385"/>
        <end position="409"/>
    </location>
</feature>
<dbReference type="PANTHER" id="PTHR33908">
    <property type="entry name" value="MANNOSYLTRANSFERASE YKCB-RELATED"/>
    <property type="match status" value="1"/>
</dbReference>